<accession>A0A176VX61</accession>
<protein>
    <submittedName>
        <fullName evidence="2">Uncharacterized protein</fullName>
    </submittedName>
</protein>
<sequence>MKSTLQEREDHFRAKEMQCEVFRLNLVKEECRAEEECMIKELQRQIVVLEIERMELRGAIKGSYGAVEGVMDESRKSRSGVSSDEGGDD</sequence>
<dbReference type="Proteomes" id="UP000077202">
    <property type="component" value="Unassembled WGS sequence"/>
</dbReference>
<organism evidence="2 3">
    <name type="scientific">Marchantia polymorpha subsp. ruderalis</name>
    <dbReference type="NCBI Taxonomy" id="1480154"/>
    <lineage>
        <taxon>Eukaryota</taxon>
        <taxon>Viridiplantae</taxon>
        <taxon>Streptophyta</taxon>
        <taxon>Embryophyta</taxon>
        <taxon>Marchantiophyta</taxon>
        <taxon>Marchantiopsida</taxon>
        <taxon>Marchantiidae</taxon>
        <taxon>Marchantiales</taxon>
        <taxon>Marchantiaceae</taxon>
        <taxon>Marchantia</taxon>
    </lineage>
</organism>
<evidence type="ECO:0000313" key="2">
    <source>
        <dbReference type="EMBL" id="OAE25347.1"/>
    </source>
</evidence>
<gene>
    <name evidence="2" type="ORF">AXG93_4620s1620</name>
</gene>
<comment type="caution">
    <text evidence="2">The sequence shown here is derived from an EMBL/GenBank/DDBJ whole genome shotgun (WGS) entry which is preliminary data.</text>
</comment>
<evidence type="ECO:0000256" key="1">
    <source>
        <dbReference type="SAM" id="Coils"/>
    </source>
</evidence>
<dbReference type="AlphaFoldDB" id="A0A176VX61"/>
<name>A0A176VX61_MARPO</name>
<keyword evidence="3" id="KW-1185">Reference proteome</keyword>
<feature type="coiled-coil region" evidence="1">
    <location>
        <begin position="32"/>
        <end position="59"/>
    </location>
</feature>
<proteinExistence type="predicted"/>
<reference evidence="2" key="1">
    <citation type="submission" date="2016-03" db="EMBL/GenBank/DDBJ databases">
        <title>Mechanisms controlling the formation of the plant cell surface in tip-growing cells are functionally conserved among land plants.</title>
        <authorList>
            <person name="Honkanen S."/>
            <person name="Jones V.A."/>
            <person name="Morieri G."/>
            <person name="Champion C."/>
            <person name="Hetherington A.J."/>
            <person name="Kelly S."/>
            <person name="Saint-Marcoux D."/>
            <person name="Proust H."/>
            <person name="Prescott H."/>
            <person name="Dolan L."/>
        </authorList>
    </citation>
    <scope>NUCLEOTIDE SEQUENCE [LARGE SCALE GENOMIC DNA]</scope>
    <source>
        <tissue evidence="2">Whole gametophyte</tissue>
    </source>
</reference>
<dbReference type="EMBL" id="LVLJ01002341">
    <property type="protein sequence ID" value="OAE25347.1"/>
    <property type="molecule type" value="Genomic_DNA"/>
</dbReference>
<keyword evidence="1" id="KW-0175">Coiled coil</keyword>
<evidence type="ECO:0000313" key="3">
    <source>
        <dbReference type="Proteomes" id="UP000077202"/>
    </source>
</evidence>